<dbReference type="OrthoDB" id="3217709at2"/>
<sequence>MSETGIATCLDPDLEAEIIREIEQRKLPLKIVRRCRDITEILAASAAQLVDIAIIDTEIIDLDAAARQDLTQAQTTVVALAPVDDLELLTHWGGISVLAKTDPRLPEITDSDTDRILALVMQLMMPPPPPSPQAPSHPPASPQNDTPDAATVAQKSGKVVAVWGPPGSTGKSSMVVNLASFLRGYGEVLLIDADTVDSCLVQMLGISLEASGLVQACRLAQLGHLNQRNFAEVVTNVGSQVDLLSGLNKGNRWREIGDKPLAAVVEWAREKYAWILVDLAPGFEDTADPLAGMGASRFAAQTAVLSVADLVLEVGLADPVGLRRLVVNHDQAVAGDLWHCPALVVVNRARVGVAGSHWDKSISQALAQFLPEIPGVCIRDASEDFDRALVAGCDIVTANPEAKVLTDFLKLTNSVLQLLGMRPRRKAGINSGRQRKSLSKRGRHSGDAEAKKPVTGKPAVEKPLPPDK</sequence>
<feature type="region of interest" description="Disordered" evidence="1">
    <location>
        <begin position="426"/>
        <end position="468"/>
    </location>
</feature>
<evidence type="ECO:0000256" key="1">
    <source>
        <dbReference type="SAM" id="MobiDB-lite"/>
    </source>
</evidence>
<dbReference type="RefSeq" id="WP_004013215.1">
    <property type="nucleotide sequence ID" value="NZ_JABCUT010000004.1"/>
</dbReference>
<dbReference type="InterPro" id="IPR027417">
    <property type="entry name" value="P-loop_NTPase"/>
</dbReference>
<gene>
    <name evidence="2" type="ORF">HHJ74_02480</name>
</gene>
<reference evidence="2 3" key="1">
    <citation type="submission" date="2020-04" db="EMBL/GenBank/DDBJ databases">
        <title>Antimicrobial susceptibility and clonality of vaginal-derived multi-drug resistant Mobiluncus isolates in China.</title>
        <authorList>
            <person name="Zhang X."/>
        </authorList>
    </citation>
    <scope>NUCLEOTIDE SEQUENCE [LARGE SCALE GENOMIC DNA]</scope>
    <source>
        <strain evidence="2 3">7</strain>
    </source>
</reference>
<name>A0A2X1SJA7_9ACTO</name>
<evidence type="ECO:0000313" key="3">
    <source>
        <dbReference type="Proteomes" id="UP000582487"/>
    </source>
</evidence>
<dbReference type="Proteomes" id="UP000582487">
    <property type="component" value="Unassembled WGS sequence"/>
</dbReference>
<evidence type="ECO:0000313" key="2">
    <source>
        <dbReference type="EMBL" id="NMW92584.1"/>
    </source>
</evidence>
<dbReference type="AlphaFoldDB" id="A0A2X1SJA7"/>
<dbReference type="SUPFAM" id="SSF52540">
    <property type="entry name" value="P-loop containing nucleoside triphosphate hydrolases"/>
    <property type="match status" value="1"/>
</dbReference>
<feature type="compositionally biased region" description="Basic residues" evidence="1">
    <location>
        <begin position="426"/>
        <end position="443"/>
    </location>
</feature>
<accession>A0A2X1SJA7</accession>
<feature type="compositionally biased region" description="Pro residues" evidence="1">
    <location>
        <begin position="125"/>
        <end position="141"/>
    </location>
</feature>
<comment type="caution">
    <text evidence="2">The sequence shown here is derived from an EMBL/GenBank/DDBJ whole genome shotgun (WGS) entry which is preliminary data.</text>
</comment>
<feature type="region of interest" description="Disordered" evidence="1">
    <location>
        <begin position="124"/>
        <end position="152"/>
    </location>
</feature>
<dbReference type="EMBL" id="JABCUV010000002">
    <property type="protein sequence ID" value="NMW92584.1"/>
    <property type="molecule type" value="Genomic_DNA"/>
</dbReference>
<proteinExistence type="predicted"/>
<dbReference type="Gene3D" id="3.40.50.300">
    <property type="entry name" value="P-loop containing nucleotide triphosphate hydrolases"/>
    <property type="match status" value="1"/>
</dbReference>
<protein>
    <submittedName>
        <fullName evidence="2">ATPase</fullName>
    </submittedName>
</protein>
<organism evidence="2 3">
    <name type="scientific">Mobiluncus mulieris</name>
    <dbReference type="NCBI Taxonomy" id="2052"/>
    <lineage>
        <taxon>Bacteria</taxon>
        <taxon>Bacillati</taxon>
        <taxon>Actinomycetota</taxon>
        <taxon>Actinomycetes</taxon>
        <taxon>Actinomycetales</taxon>
        <taxon>Actinomycetaceae</taxon>
        <taxon>Mobiluncus</taxon>
    </lineage>
</organism>